<evidence type="ECO:0000313" key="1">
    <source>
        <dbReference type="EMBL" id="MBO1317912.1"/>
    </source>
</evidence>
<dbReference type="InterPro" id="IPR036439">
    <property type="entry name" value="Dockerin_dom_sf"/>
</dbReference>
<reference evidence="1" key="1">
    <citation type="submission" date="2021-03" db="EMBL/GenBank/DDBJ databases">
        <authorList>
            <person name="Wang G."/>
        </authorList>
    </citation>
    <scope>NUCLEOTIDE SEQUENCE</scope>
    <source>
        <strain evidence="1">KCTC 12899</strain>
    </source>
</reference>
<dbReference type="GO" id="GO:0000272">
    <property type="term" value="P:polysaccharide catabolic process"/>
    <property type="evidence" value="ECO:0007669"/>
    <property type="project" value="InterPro"/>
</dbReference>
<dbReference type="EMBL" id="JAFREP010000004">
    <property type="protein sequence ID" value="MBO1317912.1"/>
    <property type="molecule type" value="Genomic_DNA"/>
</dbReference>
<dbReference type="AlphaFoldDB" id="A0A8J7U1V0"/>
<keyword evidence="2" id="KW-1185">Reference proteome</keyword>
<protein>
    <submittedName>
        <fullName evidence="1">Choice-of-anchor B family protein</fullName>
    </submittedName>
</protein>
<dbReference type="NCBIfam" id="TIGR04312">
    <property type="entry name" value="choice_anch_B"/>
    <property type="match status" value="1"/>
</dbReference>
<name>A0A8J7U1V0_9BACT</name>
<dbReference type="SUPFAM" id="SSF63446">
    <property type="entry name" value="Type I dockerin domain"/>
    <property type="match status" value="1"/>
</dbReference>
<dbReference type="RefSeq" id="WP_207857421.1">
    <property type="nucleotide sequence ID" value="NZ_JAFREP010000004.1"/>
</dbReference>
<dbReference type="PANTHER" id="PTHR38787:SF3">
    <property type="entry name" value="REGULATORY P DOMAIN-CONTAINING PROTEIN"/>
    <property type="match status" value="1"/>
</dbReference>
<organism evidence="1 2">
    <name type="scientific">Acanthopleuribacter pedis</name>
    <dbReference type="NCBI Taxonomy" id="442870"/>
    <lineage>
        <taxon>Bacteria</taxon>
        <taxon>Pseudomonadati</taxon>
        <taxon>Acidobacteriota</taxon>
        <taxon>Holophagae</taxon>
        <taxon>Acanthopleuribacterales</taxon>
        <taxon>Acanthopleuribacteraceae</taxon>
        <taxon>Acanthopleuribacter</taxon>
    </lineage>
</organism>
<sequence>MHRFRISNPFVKTLTILLCSGFLVLAHQGDPKVRDEQPRYEGPGYQQGAFLGKNGPEFQSSGLVMHSWMTLAELGNQTRGNDCWGYTAPSGREYAIMGLRGGTAFVEITNPAQPALIEFIEGPSSSWRDVKTYSHYAYIVTEGGEGIQVVNLANVDQGEALLVNTVTTGGATATHNVAINEESGYLYRTGGSSNGLRIYDLANPAAPEYVGAWSDRYVHDAQIVTYTEGPYAGREIAFACAGFNGGSTQTGLSIVDVTDKQNIQVITHYQFSNPNYSHQGWLSEDRRYFYLNDELDESRTGSTTTTRVIDVSDLENPFEASTFTTGLRAIDHNLYTHQGMIFQANYRSGLRVFETSDPLAPTEIAYFDTYPDNNNPNFNGLWSVYPYFPSGTIIGSDLEKGLFVWRLTTNGCNLKYDQNGDCLITLTDVRLLHEAWLTYCDECTTDVDGSGRVNVRDMVMLVNNIAQ</sequence>
<dbReference type="GO" id="GO:0005576">
    <property type="term" value="C:extracellular region"/>
    <property type="evidence" value="ECO:0007669"/>
    <property type="project" value="TreeGrafter"/>
</dbReference>
<accession>A0A8J7U1V0</accession>
<dbReference type="PANTHER" id="PTHR38787">
    <property type="entry name" value="REGULATORY P DOMAIN-CONTAINING PROTEIN"/>
    <property type="match status" value="1"/>
</dbReference>
<dbReference type="InterPro" id="IPR027589">
    <property type="entry name" value="Choice_anch_B"/>
</dbReference>
<proteinExistence type="predicted"/>
<comment type="caution">
    <text evidence="1">The sequence shown here is derived from an EMBL/GenBank/DDBJ whole genome shotgun (WGS) entry which is preliminary data.</text>
</comment>
<gene>
    <name evidence="1" type="ORF">J3U88_05515</name>
</gene>
<dbReference type="SUPFAM" id="SSF75011">
    <property type="entry name" value="3-carboxy-cis,cis-mucoante lactonizing enzyme"/>
    <property type="match status" value="1"/>
</dbReference>
<evidence type="ECO:0000313" key="2">
    <source>
        <dbReference type="Proteomes" id="UP000664417"/>
    </source>
</evidence>
<dbReference type="Proteomes" id="UP000664417">
    <property type="component" value="Unassembled WGS sequence"/>
</dbReference>